<dbReference type="EMBL" id="VBAK01000018">
    <property type="protein sequence ID" value="TMI93682.1"/>
    <property type="molecule type" value="Genomic_DNA"/>
</dbReference>
<dbReference type="InterPro" id="IPR023393">
    <property type="entry name" value="START-like_dom_sf"/>
</dbReference>
<dbReference type="Gene3D" id="3.30.530.20">
    <property type="match status" value="1"/>
</dbReference>
<evidence type="ECO:0000313" key="4">
    <source>
        <dbReference type="Proteomes" id="UP000318509"/>
    </source>
</evidence>
<evidence type="ECO:0000259" key="2">
    <source>
        <dbReference type="Pfam" id="PF08327"/>
    </source>
</evidence>
<gene>
    <name evidence="3" type="ORF">E6H00_00865</name>
</gene>
<dbReference type="InterPro" id="IPR013538">
    <property type="entry name" value="ASHA1/2-like_C"/>
</dbReference>
<sequence length="149" mass="16594">MVMSTSEQTVTTLEVTREEDIAAPIDVVFETLLEQIGPRNEGGPGSPLPMKLEAWPGGRWYRDLGNSTGHLWGHVQVIKPPTLLEISGPLFMSYPAISHVQYRLTAEGARTRLTFAHRAIGLITPEHREGVVKGWTAILTRIREAAERR</sequence>
<organism evidence="3 4">
    <name type="scientific">Candidatus Segetimicrobium genomatis</name>
    <dbReference type="NCBI Taxonomy" id="2569760"/>
    <lineage>
        <taxon>Bacteria</taxon>
        <taxon>Bacillati</taxon>
        <taxon>Candidatus Sysuimicrobiota</taxon>
        <taxon>Candidatus Sysuimicrobiia</taxon>
        <taxon>Candidatus Sysuimicrobiales</taxon>
        <taxon>Candidatus Segetimicrobiaceae</taxon>
        <taxon>Candidatus Segetimicrobium</taxon>
    </lineage>
</organism>
<comment type="caution">
    <text evidence="3">The sequence shown here is derived from an EMBL/GenBank/DDBJ whole genome shotgun (WGS) entry which is preliminary data.</text>
</comment>
<feature type="domain" description="Activator of Hsp90 ATPase homologue 1/2-like C-terminal" evidence="2">
    <location>
        <begin position="47"/>
        <end position="146"/>
    </location>
</feature>
<evidence type="ECO:0000313" key="3">
    <source>
        <dbReference type="EMBL" id="TMI93682.1"/>
    </source>
</evidence>
<proteinExistence type="inferred from homology"/>
<dbReference type="SUPFAM" id="SSF55961">
    <property type="entry name" value="Bet v1-like"/>
    <property type="match status" value="1"/>
</dbReference>
<name>A0A537KDP6_9BACT</name>
<dbReference type="Proteomes" id="UP000318509">
    <property type="component" value="Unassembled WGS sequence"/>
</dbReference>
<dbReference type="CDD" id="cd07814">
    <property type="entry name" value="SRPBCC_CalC_Aha1-like"/>
    <property type="match status" value="1"/>
</dbReference>
<protein>
    <submittedName>
        <fullName evidence="3">SRPBCC domain-containing protein</fullName>
    </submittedName>
</protein>
<accession>A0A537KDP6</accession>
<reference evidence="3 4" key="1">
    <citation type="journal article" date="2019" name="Nat. Microbiol.">
        <title>Mediterranean grassland soil C-N compound turnover is dependent on rainfall and depth, and is mediated by genomically divergent microorganisms.</title>
        <authorList>
            <person name="Diamond S."/>
            <person name="Andeer P.F."/>
            <person name="Li Z."/>
            <person name="Crits-Christoph A."/>
            <person name="Burstein D."/>
            <person name="Anantharaman K."/>
            <person name="Lane K.R."/>
            <person name="Thomas B.C."/>
            <person name="Pan C."/>
            <person name="Northen T.R."/>
            <person name="Banfield J.F."/>
        </authorList>
    </citation>
    <scope>NUCLEOTIDE SEQUENCE [LARGE SCALE GENOMIC DNA]</scope>
    <source>
        <strain evidence="3">NP_3</strain>
    </source>
</reference>
<dbReference type="Pfam" id="PF08327">
    <property type="entry name" value="AHSA1"/>
    <property type="match status" value="1"/>
</dbReference>
<comment type="similarity">
    <text evidence="1">Belongs to the AHA1 family.</text>
</comment>
<dbReference type="AlphaFoldDB" id="A0A537KDP6"/>
<evidence type="ECO:0000256" key="1">
    <source>
        <dbReference type="ARBA" id="ARBA00006817"/>
    </source>
</evidence>